<evidence type="ECO:0000313" key="3">
    <source>
        <dbReference type="Proteomes" id="UP000284416"/>
    </source>
</evidence>
<comment type="caution">
    <text evidence="2">The sequence shown here is derived from an EMBL/GenBank/DDBJ whole genome shotgun (WGS) entry which is preliminary data.</text>
</comment>
<dbReference type="SMART" id="SM00316">
    <property type="entry name" value="S1"/>
    <property type="match status" value="3"/>
</dbReference>
<dbReference type="Proteomes" id="UP000284416">
    <property type="component" value="Unassembled WGS sequence"/>
</dbReference>
<evidence type="ECO:0000259" key="1">
    <source>
        <dbReference type="PROSITE" id="PS50126"/>
    </source>
</evidence>
<evidence type="ECO:0000313" key="2">
    <source>
        <dbReference type="EMBL" id="RHW35967.1"/>
    </source>
</evidence>
<name>A0A417YPQ0_9BACI</name>
<feature type="domain" description="S1 motif" evidence="1">
    <location>
        <begin position="131"/>
        <end position="200"/>
    </location>
</feature>
<dbReference type="AlphaFoldDB" id="A0A417YPQ0"/>
<sequence length="296" mass="33910">MTVPQSWSSDLQLENLARLKRNREIVRGVITSVGTKKGKVLEEGKYVEKETEIAVFLLEGGVTAYCPANEFSDYEFKTLNGFTGTMQEFIIDHLDLEDKTAVVSVKKADQIKKEHFFNELESLEAAKKLNDKVFEGTVWGFNPRSRRVFVRINGADCFMMPNDWSWERRNLETEVDRGEKVQVKVLRFDRENNLIQVSRRHTIEDPFKKLERLKDMSTVAGKVSGVDPIHGIFVKLDAGLEVKGIKPSYLEEPIVGDIVSCTIRNIDRKKRHAKVVIVGYPRGKKNRKDLGSFLFE</sequence>
<proteinExistence type="predicted"/>
<accession>A0A417YPQ0</accession>
<dbReference type="InterPro" id="IPR003029">
    <property type="entry name" value="S1_domain"/>
</dbReference>
<dbReference type="OrthoDB" id="2905506at2"/>
<dbReference type="EMBL" id="QWEG01000012">
    <property type="protein sequence ID" value="RHW35967.1"/>
    <property type="molecule type" value="Genomic_DNA"/>
</dbReference>
<dbReference type="GO" id="GO:0003676">
    <property type="term" value="F:nucleic acid binding"/>
    <property type="evidence" value="ECO:0007669"/>
    <property type="project" value="InterPro"/>
</dbReference>
<dbReference type="Gene3D" id="2.40.50.140">
    <property type="entry name" value="Nucleic acid-binding proteins"/>
    <property type="match status" value="1"/>
</dbReference>
<keyword evidence="3" id="KW-1185">Reference proteome</keyword>
<gene>
    <name evidence="2" type="ORF">D1B31_17910</name>
</gene>
<organism evidence="2 3">
    <name type="scientific">Neobacillus notoginsengisoli</name>
    <dbReference type="NCBI Taxonomy" id="1578198"/>
    <lineage>
        <taxon>Bacteria</taxon>
        <taxon>Bacillati</taxon>
        <taxon>Bacillota</taxon>
        <taxon>Bacilli</taxon>
        <taxon>Bacillales</taxon>
        <taxon>Bacillaceae</taxon>
        <taxon>Neobacillus</taxon>
    </lineage>
</organism>
<dbReference type="Pfam" id="PF00575">
    <property type="entry name" value="S1"/>
    <property type="match status" value="1"/>
</dbReference>
<reference evidence="2 3" key="1">
    <citation type="journal article" date="2017" name="Int. J. Syst. Evol. Microbiol.">
        <title>Bacillus notoginsengisoli sp. nov., a novel bacterium isolated from the rhizosphere of Panax notoginseng.</title>
        <authorList>
            <person name="Zhang M.Y."/>
            <person name="Cheng J."/>
            <person name="Cai Y."/>
            <person name="Zhang T.Y."/>
            <person name="Wu Y.Y."/>
            <person name="Manikprabhu D."/>
            <person name="Li W.J."/>
            <person name="Zhang Y.X."/>
        </authorList>
    </citation>
    <scope>NUCLEOTIDE SEQUENCE [LARGE SCALE GENOMIC DNA]</scope>
    <source>
        <strain evidence="2 3">JCM 30743</strain>
    </source>
</reference>
<dbReference type="SUPFAM" id="SSF50249">
    <property type="entry name" value="Nucleic acid-binding proteins"/>
    <property type="match status" value="1"/>
</dbReference>
<dbReference type="InterPro" id="IPR012340">
    <property type="entry name" value="NA-bd_OB-fold"/>
</dbReference>
<dbReference type="RefSeq" id="WP_118922972.1">
    <property type="nucleotide sequence ID" value="NZ_QWEG01000012.1"/>
</dbReference>
<dbReference type="PROSITE" id="PS50126">
    <property type="entry name" value="S1"/>
    <property type="match status" value="1"/>
</dbReference>
<protein>
    <submittedName>
        <fullName evidence="2">S1 RNA-binding domain-containing protein</fullName>
    </submittedName>
</protein>